<feature type="compositionally biased region" description="Basic and acidic residues" evidence="2">
    <location>
        <begin position="114"/>
        <end position="123"/>
    </location>
</feature>
<organism evidence="4 5">
    <name type="scientific">Mytilus coruscus</name>
    <name type="common">Sea mussel</name>
    <dbReference type="NCBI Taxonomy" id="42192"/>
    <lineage>
        <taxon>Eukaryota</taxon>
        <taxon>Metazoa</taxon>
        <taxon>Spiralia</taxon>
        <taxon>Lophotrochozoa</taxon>
        <taxon>Mollusca</taxon>
        <taxon>Bivalvia</taxon>
        <taxon>Autobranchia</taxon>
        <taxon>Pteriomorphia</taxon>
        <taxon>Mytilida</taxon>
        <taxon>Mytiloidea</taxon>
        <taxon>Mytilidae</taxon>
        <taxon>Mytilinae</taxon>
        <taxon>Mytilus</taxon>
    </lineage>
</organism>
<dbReference type="AlphaFoldDB" id="A0A6J8AM08"/>
<keyword evidence="4" id="KW-0456">Lyase</keyword>
<dbReference type="Gene3D" id="1.10.10.60">
    <property type="entry name" value="Homeodomain-like"/>
    <property type="match status" value="1"/>
</dbReference>
<feature type="domain" description="Myb/SANT-like DNA-binding" evidence="3">
    <location>
        <begin position="15"/>
        <end position="103"/>
    </location>
</feature>
<dbReference type="GO" id="GO:0047453">
    <property type="term" value="F:ATP-dependent NAD(P)H-hydrate dehydratase activity"/>
    <property type="evidence" value="ECO:0007669"/>
    <property type="project" value="UniProtKB-EC"/>
</dbReference>
<dbReference type="OrthoDB" id="6075900at2759"/>
<dbReference type="PANTHER" id="PTHR47595:SF1">
    <property type="entry name" value="MYB_SANT-LIKE DNA-BINDING DOMAIN-CONTAINING PROTEIN"/>
    <property type="match status" value="1"/>
</dbReference>
<keyword evidence="1" id="KW-0175">Coiled coil</keyword>
<gene>
    <name evidence="4" type="ORF">MCOR_9250</name>
</gene>
<evidence type="ECO:0000259" key="3">
    <source>
        <dbReference type="Pfam" id="PF13837"/>
    </source>
</evidence>
<dbReference type="EC" id="4.2.1.93" evidence="4"/>
<feature type="compositionally biased region" description="Acidic residues" evidence="2">
    <location>
        <begin position="133"/>
        <end position="142"/>
    </location>
</feature>
<feature type="region of interest" description="Disordered" evidence="2">
    <location>
        <begin position="105"/>
        <end position="158"/>
    </location>
</feature>
<feature type="coiled-coil region" evidence="1">
    <location>
        <begin position="241"/>
        <end position="268"/>
    </location>
</feature>
<dbReference type="EMBL" id="CACVKT020001697">
    <property type="protein sequence ID" value="CAC5370384.1"/>
    <property type="molecule type" value="Genomic_DNA"/>
</dbReference>
<reference evidence="4 5" key="1">
    <citation type="submission" date="2020-06" db="EMBL/GenBank/DDBJ databases">
        <authorList>
            <person name="Li R."/>
            <person name="Bekaert M."/>
        </authorList>
    </citation>
    <scope>NUCLEOTIDE SEQUENCE [LARGE SCALE GENOMIC DNA]</scope>
    <source>
        <strain evidence="5">wild</strain>
    </source>
</reference>
<evidence type="ECO:0000256" key="2">
    <source>
        <dbReference type="SAM" id="MobiDB-lite"/>
    </source>
</evidence>
<protein>
    <submittedName>
        <fullName evidence="4">CARKD</fullName>
        <ecNumber evidence="4">4.2.1.93</ecNumber>
    </submittedName>
</protein>
<sequence>MDAEQDNSSKKRGLTWSDQETKALLSTWGEGKIQSELDNSTRNTHVFSSIIRTMGGLGYLRTAPECRQRIKTLIRNYFNAKNSNKLSGNGRTTCRYYDELEDILGGRPAVTPPKVRDSSENHSSRKNSSVECSEPEDEDGDMDSIFQQPSTSSSSACSVTMVPATVELIADSQIEKDTSLPQMTHISRAERKKTDERKRKDQNDPECRKNREVIIKQTGPFLYYYIQSSGKIRKSDESLMAMLKEQQKEFLSNESKRWEDEKAREEKMRKEDKEHELKLFSRFATILKGQPSSQITSCHASSVSSFLLHHSRIQHPRLHHYILHQHHQHTTDQPQMLIMLLFFQKHHAVI</sequence>
<feature type="region of interest" description="Disordered" evidence="2">
    <location>
        <begin position="176"/>
        <end position="209"/>
    </location>
</feature>
<dbReference type="Proteomes" id="UP000507470">
    <property type="component" value="Unassembled WGS sequence"/>
</dbReference>
<name>A0A6J8AM08_MYTCO</name>
<dbReference type="PANTHER" id="PTHR47595">
    <property type="entry name" value="HEAT SHOCK 70 KDA PROTEIN 14"/>
    <property type="match status" value="1"/>
</dbReference>
<accession>A0A6J8AM08</accession>
<evidence type="ECO:0000313" key="5">
    <source>
        <dbReference type="Proteomes" id="UP000507470"/>
    </source>
</evidence>
<keyword evidence="5" id="KW-1185">Reference proteome</keyword>
<evidence type="ECO:0000313" key="4">
    <source>
        <dbReference type="EMBL" id="CAC5370384.1"/>
    </source>
</evidence>
<proteinExistence type="predicted"/>
<dbReference type="InterPro" id="IPR044822">
    <property type="entry name" value="Myb_DNA-bind_4"/>
</dbReference>
<evidence type="ECO:0000256" key="1">
    <source>
        <dbReference type="SAM" id="Coils"/>
    </source>
</evidence>
<feature type="compositionally biased region" description="Basic and acidic residues" evidence="2">
    <location>
        <begin position="187"/>
        <end position="209"/>
    </location>
</feature>
<dbReference type="Pfam" id="PF13837">
    <property type="entry name" value="Myb_DNA-bind_4"/>
    <property type="match status" value="1"/>
</dbReference>